<dbReference type="AlphaFoldDB" id="A0A949WEN3"/>
<evidence type="ECO:0000256" key="1">
    <source>
        <dbReference type="ARBA" id="ARBA00004141"/>
    </source>
</evidence>
<reference evidence="7 9" key="1">
    <citation type="journal article" date="2021" name="Mol. Ecol.">
        <title>Polar bear-adapted Ursidibacter maritimus are remarkably conserved after generations in captivity.</title>
        <authorList>
            <person name="Espinosa-Gongora C."/>
            <person name="Hansen M.J."/>
            <person name="Bertelsen M.F."/>
            <person name="Bojesen A.M."/>
        </authorList>
    </citation>
    <scope>NUCLEOTIDE SEQUENCE</scope>
    <source>
        <strain evidence="7">Pb43105x</strain>
        <strain evidence="6 9">Pb43106</strain>
    </source>
</reference>
<dbReference type="InterPro" id="IPR002797">
    <property type="entry name" value="Polysacc_synth"/>
</dbReference>
<evidence type="ECO:0000256" key="2">
    <source>
        <dbReference type="ARBA" id="ARBA00022692"/>
    </source>
</evidence>
<evidence type="ECO:0000256" key="3">
    <source>
        <dbReference type="ARBA" id="ARBA00022989"/>
    </source>
</evidence>
<evidence type="ECO:0000313" key="6">
    <source>
        <dbReference type="EMBL" id="MBV6530878.1"/>
    </source>
</evidence>
<feature type="transmembrane region" description="Helical" evidence="5">
    <location>
        <begin position="239"/>
        <end position="261"/>
    </location>
</feature>
<comment type="subcellular location">
    <subcellularLocation>
        <location evidence="1">Membrane</location>
        <topology evidence="1">Multi-pass membrane protein</topology>
    </subcellularLocation>
</comment>
<keyword evidence="2 5" id="KW-0812">Transmembrane</keyword>
<dbReference type="InterPro" id="IPR052556">
    <property type="entry name" value="PolySynth_Transporter"/>
</dbReference>
<dbReference type="GeneID" id="65548539"/>
<name>A0A949WEN3_9PAST</name>
<sequence length="397" mass="44774">MAAIKDSFIYLSGEIISKSVPFLLLPYLSRKLGVEGYGELSYYQTFLSLFVIFIGLSQDGAVARYFYVYGKRSLNLVVNTGYAYALCMGSLILIICWVVKSEIIAYIVLTAIFQVFLSVQLSIRQCQKQAISYTIIQLSSSFIAAVMTVAMLEIYQTQLVEKRFLALLFANSIVVTSAYILYNRKNKGRIYSIRSYKTAFLYFMAFGLPMLLHHGSMFIKGQLDRIFIYHQFSQVELGLYAMGVQISAILSVAILAINKALVPYLFEKLKEGVIKLKDLHTYTLYSLIAVPIPSLVALVIPETVFTWILGGEFIGVKYYVILFLFSTSLTIPYLFLVNYLFYHGKTKQISFCSVLSTGIYLAVLSGLIFTEISYIPWASIIGALGILLVLIFITRRV</sequence>
<comment type="caution">
    <text evidence="7">The sequence shown here is derived from an EMBL/GenBank/DDBJ whole genome shotgun (WGS) entry which is preliminary data.</text>
</comment>
<evidence type="ECO:0000313" key="7">
    <source>
        <dbReference type="EMBL" id="MBV6545954.1"/>
    </source>
</evidence>
<feature type="transmembrane region" description="Helical" evidence="5">
    <location>
        <begin position="349"/>
        <end position="368"/>
    </location>
</feature>
<feature type="transmembrane region" description="Helical" evidence="5">
    <location>
        <begin position="103"/>
        <end position="123"/>
    </location>
</feature>
<evidence type="ECO:0000313" key="9">
    <source>
        <dbReference type="Proteomes" id="UP001196379"/>
    </source>
</evidence>
<proteinExistence type="predicted"/>
<feature type="transmembrane region" description="Helical" evidence="5">
    <location>
        <begin position="320"/>
        <end position="342"/>
    </location>
</feature>
<dbReference type="EMBL" id="JABULY010000001">
    <property type="protein sequence ID" value="MBV6530878.1"/>
    <property type="molecule type" value="Genomic_DNA"/>
</dbReference>
<feature type="transmembrane region" description="Helical" evidence="5">
    <location>
        <begin position="374"/>
        <end position="393"/>
    </location>
</feature>
<feature type="transmembrane region" description="Helical" evidence="5">
    <location>
        <begin position="7"/>
        <end position="28"/>
    </location>
</feature>
<keyword evidence="3 5" id="KW-1133">Transmembrane helix</keyword>
<feature type="transmembrane region" description="Helical" evidence="5">
    <location>
        <begin position="130"/>
        <end position="152"/>
    </location>
</feature>
<dbReference type="RefSeq" id="WP_157402713.1">
    <property type="nucleotide sequence ID" value="NZ_JABULY010000001.1"/>
</dbReference>
<protein>
    <submittedName>
        <fullName evidence="7">Oligosaccharide flippase family protein</fullName>
    </submittedName>
</protein>
<dbReference type="PANTHER" id="PTHR43424:SF1">
    <property type="entry name" value="LOCUS PUTATIVE PROTEIN 1-RELATED"/>
    <property type="match status" value="1"/>
</dbReference>
<feature type="transmembrane region" description="Helical" evidence="5">
    <location>
        <begin position="282"/>
        <end position="300"/>
    </location>
</feature>
<evidence type="ECO:0000313" key="8">
    <source>
        <dbReference type="Proteomes" id="UP000732858"/>
    </source>
</evidence>
<dbReference type="OrthoDB" id="9815248at2"/>
<gene>
    <name evidence="6" type="ORF">HT657_01740</name>
    <name evidence="7" type="ORF">HT672_01340</name>
</gene>
<feature type="transmembrane region" description="Helical" evidence="5">
    <location>
        <begin position="164"/>
        <end position="181"/>
    </location>
</feature>
<dbReference type="PANTHER" id="PTHR43424">
    <property type="entry name" value="LOCUS PUTATIVE PROTEIN 1-RELATED"/>
    <property type="match status" value="1"/>
</dbReference>
<keyword evidence="4 5" id="KW-0472">Membrane</keyword>
<keyword evidence="9" id="KW-1185">Reference proteome</keyword>
<dbReference type="Proteomes" id="UP000732858">
    <property type="component" value="Unassembled WGS sequence"/>
</dbReference>
<dbReference type="GO" id="GO:0016020">
    <property type="term" value="C:membrane"/>
    <property type="evidence" value="ECO:0007669"/>
    <property type="project" value="UniProtKB-SubCell"/>
</dbReference>
<accession>A0A949WEN3</accession>
<evidence type="ECO:0000256" key="5">
    <source>
        <dbReference type="SAM" id="Phobius"/>
    </source>
</evidence>
<dbReference type="Proteomes" id="UP001196379">
    <property type="component" value="Unassembled WGS sequence"/>
</dbReference>
<organism evidence="7 8">
    <name type="scientific">Ursidibacter maritimus</name>
    <dbReference type="NCBI Taxonomy" id="1331689"/>
    <lineage>
        <taxon>Bacteria</taxon>
        <taxon>Pseudomonadati</taxon>
        <taxon>Pseudomonadota</taxon>
        <taxon>Gammaproteobacteria</taxon>
        <taxon>Pasteurellales</taxon>
        <taxon>Pasteurellaceae</taxon>
        <taxon>Ursidibacter</taxon>
    </lineage>
</organism>
<dbReference type="EMBL" id="JABUMC010000001">
    <property type="protein sequence ID" value="MBV6545954.1"/>
    <property type="molecule type" value="Genomic_DNA"/>
</dbReference>
<evidence type="ECO:0000256" key="4">
    <source>
        <dbReference type="ARBA" id="ARBA00023136"/>
    </source>
</evidence>
<feature type="transmembrane region" description="Helical" evidence="5">
    <location>
        <begin position="201"/>
        <end position="219"/>
    </location>
</feature>
<dbReference type="Pfam" id="PF01943">
    <property type="entry name" value="Polysacc_synt"/>
    <property type="match status" value="1"/>
</dbReference>
<feature type="transmembrane region" description="Helical" evidence="5">
    <location>
        <begin position="76"/>
        <end position="97"/>
    </location>
</feature>